<dbReference type="PANTHER" id="PTHR46586">
    <property type="entry name" value="ANKYRIN REPEAT-CONTAINING PROTEIN"/>
    <property type="match status" value="1"/>
</dbReference>
<dbReference type="PANTHER" id="PTHR46586:SF3">
    <property type="entry name" value="ANKYRIN REPEAT-CONTAINING PROTEIN"/>
    <property type="match status" value="1"/>
</dbReference>
<evidence type="ECO:0000313" key="3">
    <source>
        <dbReference type="Proteomes" id="UP000269721"/>
    </source>
</evidence>
<dbReference type="Gene3D" id="1.25.40.20">
    <property type="entry name" value="Ankyrin repeat-containing domain"/>
    <property type="match status" value="1"/>
</dbReference>
<dbReference type="InterPro" id="IPR036770">
    <property type="entry name" value="Ankyrin_rpt-contain_sf"/>
</dbReference>
<proteinExistence type="predicted"/>
<accession>A0A4P9WLD5</accession>
<name>A0A4P9WLD5_9FUNG</name>
<evidence type="ECO:0000313" key="2">
    <source>
        <dbReference type="EMBL" id="RKO92408.1"/>
    </source>
</evidence>
<dbReference type="EMBL" id="KZ994651">
    <property type="protein sequence ID" value="RKO92408.1"/>
    <property type="molecule type" value="Genomic_DNA"/>
</dbReference>
<gene>
    <name evidence="2" type="ORF">BDK51DRAFT_39015</name>
</gene>
<dbReference type="SUPFAM" id="SSF48403">
    <property type="entry name" value="Ankyrin repeat"/>
    <property type="match status" value="1"/>
</dbReference>
<keyword evidence="3" id="KW-1185">Reference proteome</keyword>
<dbReference type="InterPro" id="IPR052050">
    <property type="entry name" value="SecEffector_AnkRepeat"/>
</dbReference>
<dbReference type="Proteomes" id="UP000269721">
    <property type="component" value="Unassembled WGS sequence"/>
</dbReference>
<sequence length="601" mass="66366">MSSTPNTDNGPSGAGAYSLSHSLPTLSNLLHPNRLNLVPHHVLPVPERTHRQDRRALPRPRRRLPPPKGRAPQVDPGRQAATADRAGTEAHRYGRSRVLCWRLPAVELDLSAVGYLCARRLDGEDSAGGDDFDGDVEEEEERLVHISWRASPLLFIIIRNRWDAVRFLVETGFSTKHSVDIATTSGAELDDVRYLFSLGHEGVASPLAFKGAMCDKNPTILRLLHALGLAVPDEMTMMHACLVGWLDVVACLFEIGAPFHAQPGPDFEDLRIGDDAAAKGHISAVKFLDGKAPPNVFTSCAMDLAAECSLDVVRFLHESRSKGCIKAAMNRAAASGQLDIIRFLPENRTEGCTTQAMDTPVERWADPGRADAAQSYKDVVLFLHAKRSEGCTTRAMDAANVHGWLHIVQFLHENRSEGCSTDALDTACTTWARLEATMARTAPNIAGTQKKDNLKEVIYFICDRCSERPTADAITAAYEYESTEVLRFLLAAWPDLCSLAALSGAFSAGLTELLRVMYEAGRRFSDEDAKQMIVIASSERELEPEREEETFLREMHGFPLVRSASEWYGGRSRGGVERGGYLLRILHCIFENIYSHDGFQL</sequence>
<feature type="region of interest" description="Disordered" evidence="1">
    <location>
        <begin position="41"/>
        <end position="88"/>
    </location>
</feature>
<dbReference type="AlphaFoldDB" id="A0A4P9WLD5"/>
<reference evidence="3" key="1">
    <citation type="journal article" date="2018" name="Nat. Microbiol.">
        <title>Leveraging single-cell genomics to expand the fungal tree of life.</title>
        <authorList>
            <person name="Ahrendt S.R."/>
            <person name="Quandt C.A."/>
            <person name="Ciobanu D."/>
            <person name="Clum A."/>
            <person name="Salamov A."/>
            <person name="Andreopoulos B."/>
            <person name="Cheng J.F."/>
            <person name="Woyke T."/>
            <person name="Pelin A."/>
            <person name="Henrissat B."/>
            <person name="Reynolds N.K."/>
            <person name="Benny G.L."/>
            <person name="Smith M.E."/>
            <person name="James T.Y."/>
            <person name="Grigoriev I.V."/>
        </authorList>
    </citation>
    <scope>NUCLEOTIDE SEQUENCE [LARGE SCALE GENOMIC DNA]</scope>
</reference>
<evidence type="ECO:0008006" key="4">
    <source>
        <dbReference type="Google" id="ProtNLM"/>
    </source>
</evidence>
<dbReference type="OrthoDB" id="60283at2759"/>
<evidence type="ECO:0000256" key="1">
    <source>
        <dbReference type="SAM" id="MobiDB-lite"/>
    </source>
</evidence>
<protein>
    <recommendedName>
        <fullName evidence="4">Ankyrin repeat-containing domain protein</fullName>
    </recommendedName>
</protein>
<organism evidence="2 3">
    <name type="scientific">Blyttiomyces helicus</name>
    <dbReference type="NCBI Taxonomy" id="388810"/>
    <lineage>
        <taxon>Eukaryota</taxon>
        <taxon>Fungi</taxon>
        <taxon>Fungi incertae sedis</taxon>
        <taxon>Chytridiomycota</taxon>
        <taxon>Chytridiomycota incertae sedis</taxon>
        <taxon>Chytridiomycetes</taxon>
        <taxon>Chytridiomycetes incertae sedis</taxon>
        <taxon>Blyttiomyces</taxon>
    </lineage>
</organism>
<feature type="compositionally biased region" description="Basic and acidic residues" evidence="1">
    <location>
        <begin position="47"/>
        <end position="56"/>
    </location>
</feature>